<accession>A0A8G1RVY0</accession>
<dbReference type="GeneID" id="63857381"/>
<dbReference type="AlphaFoldDB" id="A0A8G1RVY0"/>
<dbReference type="RefSeq" id="XP_040803973.1">
    <property type="nucleotide sequence ID" value="XM_040940048.1"/>
</dbReference>
<gene>
    <name evidence="1" type="ORF">BO72DRAFT_25250</name>
</gene>
<name>A0A8G1RVY0_9EURO</name>
<sequence>MCLPDIHSCVHSAGKCAGVTCGIPARRDSQAFCRTLQCTRHGGNPLVITGLCFAGKLKVRGQGVLPRQGLFILCIGLRLLGN</sequence>
<dbReference type="Proteomes" id="UP000249789">
    <property type="component" value="Unassembled WGS sequence"/>
</dbReference>
<evidence type="ECO:0000313" key="1">
    <source>
        <dbReference type="EMBL" id="RAK79963.1"/>
    </source>
</evidence>
<dbReference type="EMBL" id="KZ824631">
    <property type="protein sequence ID" value="RAK79963.1"/>
    <property type="molecule type" value="Genomic_DNA"/>
</dbReference>
<organism evidence="1 2">
    <name type="scientific">Aspergillus fijiensis CBS 313.89</name>
    <dbReference type="NCBI Taxonomy" id="1448319"/>
    <lineage>
        <taxon>Eukaryota</taxon>
        <taxon>Fungi</taxon>
        <taxon>Dikarya</taxon>
        <taxon>Ascomycota</taxon>
        <taxon>Pezizomycotina</taxon>
        <taxon>Eurotiomycetes</taxon>
        <taxon>Eurotiomycetidae</taxon>
        <taxon>Eurotiales</taxon>
        <taxon>Aspergillaceae</taxon>
        <taxon>Aspergillus</taxon>
    </lineage>
</organism>
<dbReference type="VEuPathDB" id="FungiDB:BO72DRAFT_25250"/>
<keyword evidence="2" id="KW-1185">Reference proteome</keyword>
<reference evidence="1 2" key="1">
    <citation type="submission" date="2018-02" db="EMBL/GenBank/DDBJ databases">
        <title>The genomes of Aspergillus section Nigri reveals drivers in fungal speciation.</title>
        <authorList>
            <consortium name="DOE Joint Genome Institute"/>
            <person name="Vesth T.C."/>
            <person name="Nybo J."/>
            <person name="Theobald S."/>
            <person name="Brandl J."/>
            <person name="Frisvad J.C."/>
            <person name="Nielsen K.F."/>
            <person name="Lyhne E.K."/>
            <person name="Kogle M.E."/>
            <person name="Kuo A."/>
            <person name="Riley R."/>
            <person name="Clum A."/>
            <person name="Nolan M."/>
            <person name="Lipzen A."/>
            <person name="Salamov A."/>
            <person name="Henrissat B."/>
            <person name="Wiebenga A."/>
            <person name="De vries R.P."/>
            <person name="Grigoriev I.V."/>
            <person name="Mortensen U.H."/>
            <person name="Andersen M.R."/>
            <person name="Baker S.E."/>
        </authorList>
    </citation>
    <scope>NUCLEOTIDE SEQUENCE [LARGE SCALE GENOMIC DNA]</scope>
    <source>
        <strain evidence="1 2">CBS 313.89</strain>
    </source>
</reference>
<evidence type="ECO:0000313" key="2">
    <source>
        <dbReference type="Proteomes" id="UP000249789"/>
    </source>
</evidence>
<protein>
    <submittedName>
        <fullName evidence="1">Uncharacterized protein</fullName>
    </submittedName>
</protein>
<proteinExistence type="predicted"/>